<evidence type="ECO:0000313" key="12">
    <source>
        <dbReference type="Proteomes" id="UP000838412"/>
    </source>
</evidence>
<dbReference type="Proteomes" id="UP000838412">
    <property type="component" value="Chromosome 4"/>
</dbReference>
<dbReference type="GO" id="GO:0022857">
    <property type="term" value="F:transmembrane transporter activity"/>
    <property type="evidence" value="ECO:0007669"/>
    <property type="project" value="TreeGrafter"/>
</dbReference>
<evidence type="ECO:0000256" key="1">
    <source>
        <dbReference type="ARBA" id="ARBA00004225"/>
    </source>
</evidence>
<dbReference type="SUPFAM" id="SSF103506">
    <property type="entry name" value="Mitochondrial carrier"/>
    <property type="match status" value="1"/>
</dbReference>
<evidence type="ECO:0000256" key="4">
    <source>
        <dbReference type="ARBA" id="ARBA00022692"/>
    </source>
</evidence>
<dbReference type="PRINTS" id="PR00926">
    <property type="entry name" value="MITOCARRIER"/>
</dbReference>
<feature type="repeat" description="Solcar" evidence="9">
    <location>
        <begin position="97"/>
        <end position="196"/>
    </location>
</feature>
<dbReference type="Pfam" id="PF00153">
    <property type="entry name" value="Mito_carr"/>
    <property type="match status" value="3"/>
</dbReference>
<keyword evidence="4 9" id="KW-0812">Transmembrane</keyword>
<evidence type="ECO:0000256" key="5">
    <source>
        <dbReference type="ARBA" id="ARBA00022737"/>
    </source>
</evidence>
<evidence type="ECO:0000256" key="8">
    <source>
        <dbReference type="ARBA" id="ARBA00023136"/>
    </source>
</evidence>
<dbReference type="InterPro" id="IPR018108">
    <property type="entry name" value="MCP_transmembrane"/>
</dbReference>
<dbReference type="InterPro" id="IPR002067">
    <property type="entry name" value="MCP"/>
</dbReference>
<dbReference type="PANTHER" id="PTHR45624">
    <property type="entry name" value="MITOCHONDRIAL BASIC AMINO ACIDS TRANSPORTER-RELATED"/>
    <property type="match status" value="1"/>
</dbReference>
<keyword evidence="6" id="KW-1133">Transmembrane helix</keyword>
<evidence type="ECO:0000256" key="10">
    <source>
        <dbReference type="RuleBase" id="RU000488"/>
    </source>
</evidence>
<feature type="repeat" description="Solcar" evidence="9">
    <location>
        <begin position="204"/>
        <end position="291"/>
    </location>
</feature>
<evidence type="ECO:0000256" key="6">
    <source>
        <dbReference type="ARBA" id="ARBA00022989"/>
    </source>
</evidence>
<keyword evidence="3 10" id="KW-0813">Transport</keyword>
<name>A0A8K0ER97_BRALA</name>
<organism evidence="11 12">
    <name type="scientific">Branchiostoma lanceolatum</name>
    <name type="common">Common lancelet</name>
    <name type="synonym">Amphioxus lanceolatum</name>
    <dbReference type="NCBI Taxonomy" id="7740"/>
    <lineage>
        <taxon>Eukaryota</taxon>
        <taxon>Metazoa</taxon>
        <taxon>Chordata</taxon>
        <taxon>Cephalochordata</taxon>
        <taxon>Leptocardii</taxon>
        <taxon>Amphioxiformes</taxon>
        <taxon>Branchiostomatidae</taxon>
        <taxon>Branchiostoma</taxon>
    </lineage>
</organism>
<evidence type="ECO:0000256" key="9">
    <source>
        <dbReference type="PROSITE-ProRule" id="PRU00282"/>
    </source>
</evidence>
<gene>
    <name evidence="11" type="primary">SLC25A47</name>
    <name evidence="11" type="ORF">BLAG_LOCUS18090</name>
</gene>
<dbReference type="GO" id="GO:0031966">
    <property type="term" value="C:mitochondrial membrane"/>
    <property type="evidence" value="ECO:0007669"/>
    <property type="project" value="UniProtKB-SubCell"/>
</dbReference>
<evidence type="ECO:0000256" key="2">
    <source>
        <dbReference type="ARBA" id="ARBA00006375"/>
    </source>
</evidence>
<proteinExistence type="inferred from homology"/>
<dbReference type="InterPro" id="IPR023395">
    <property type="entry name" value="MCP_dom_sf"/>
</dbReference>
<keyword evidence="7" id="KW-0496">Mitochondrion</keyword>
<keyword evidence="12" id="KW-1185">Reference proteome</keyword>
<dbReference type="EMBL" id="OV696689">
    <property type="protein sequence ID" value="CAH1263381.1"/>
    <property type="molecule type" value="Genomic_DNA"/>
</dbReference>
<comment type="subcellular location">
    <subcellularLocation>
        <location evidence="1">Mitochondrion membrane</location>
        <topology evidence="1">Multi-pass membrane protein</topology>
    </subcellularLocation>
</comment>
<evidence type="ECO:0000256" key="7">
    <source>
        <dbReference type="ARBA" id="ARBA00023128"/>
    </source>
</evidence>
<evidence type="ECO:0000256" key="3">
    <source>
        <dbReference type="ARBA" id="ARBA00022448"/>
    </source>
</evidence>
<feature type="repeat" description="Solcar" evidence="9">
    <location>
        <begin position="5"/>
        <end position="84"/>
    </location>
</feature>
<dbReference type="AlphaFoldDB" id="A0A8K0ER97"/>
<dbReference type="PROSITE" id="PS50920">
    <property type="entry name" value="SOLCAR"/>
    <property type="match status" value="3"/>
</dbReference>
<dbReference type="InterPro" id="IPR050567">
    <property type="entry name" value="Mitochondrial_Carrier"/>
</dbReference>
<dbReference type="OrthoDB" id="193856at2759"/>
<dbReference type="Gene3D" id="1.50.40.10">
    <property type="entry name" value="Mitochondrial carrier domain"/>
    <property type="match status" value="1"/>
</dbReference>
<keyword evidence="5" id="KW-0677">Repeat</keyword>
<evidence type="ECO:0000313" key="11">
    <source>
        <dbReference type="EMBL" id="CAH1263381.1"/>
    </source>
</evidence>
<accession>A0A8K0ER97</accession>
<protein>
    <submittedName>
        <fullName evidence="11">SLC25A47 protein</fullName>
    </submittedName>
</protein>
<dbReference type="PANTHER" id="PTHR45624:SF10">
    <property type="entry name" value="SLC (SOLUTE CARRIER) HOMOLOG"/>
    <property type="match status" value="1"/>
</dbReference>
<comment type="similarity">
    <text evidence="2 10">Belongs to the mitochondrial carrier (TC 2.A.29) family.</text>
</comment>
<keyword evidence="8 9" id="KW-0472">Membrane</keyword>
<sequence length="296" mass="31950">MGFRVDDFIAGWAGGGAGVFVGYPLDTIKVRLQTNKSGGALHILTSLVKKEGPLALFKGMSFPLATIAFPMSVAFGANSNSLRKIQEWKYGSTDHKPSYTDQAAAACFAGFVQAFIACPIELIKIRLQSQTHRVGVKAVGGNGVVQGAYRGPLDCIGSIIRQDGFLGIYRGLSSLILRDVPGYAFYFIFYAVTCDLLRPSSGELGPVQYMLAGSVAGVATWASCSPMDVIKSRLQADGVHQKKYRGVVDCTVRSWREGGPRILFRGLGVNLLRAIPVNATTFLVYEYSMKLMSGKL</sequence>
<reference evidence="11" key="1">
    <citation type="submission" date="2022-01" db="EMBL/GenBank/DDBJ databases">
        <authorList>
            <person name="Braso-Vives M."/>
        </authorList>
    </citation>
    <scope>NUCLEOTIDE SEQUENCE</scope>
</reference>
<dbReference type="FunFam" id="1.50.40.10:FF:000194">
    <property type="entry name" value="Mitochondrial substrate carrier family protein Y"/>
    <property type="match status" value="1"/>
</dbReference>